<organism evidence="1">
    <name type="scientific">Magallana gigas</name>
    <name type="common">Pacific oyster</name>
    <name type="synonym">Crassostrea gigas</name>
    <dbReference type="NCBI Taxonomy" id="29159"/>
    <lineage>
        <taxon>Eukaryota</taxon>
        <taxon>Metazoa</taxon>
        <taxon>Spiralia</taxon>
        <taxon>Lophotrochozoa</taxon>
        <taxon>Mollusca</taxon>
        <taxon>Bivalvia</taxon>
        <taxon>Autobranchia</taxon>
        <taxon>Pteriomorphia</taxon>
        <taxon>Ostreida</taxon>
        <taxon>Ostreoidea</taxon>
        <taxon>Ostreidae</taxon>
        <taxon>Magallana</taxon>
    </lineage>
</organism>
<gene>
    <name evidence="1" type="ORF">CGI_10001280</name>
</gene>
<dbReference type="HOGENOM" id="CLU_2690224_0_0_1"/>
<proteinExistence type="predicted"/>
<dbReference type="GO" id="GO:0005412">
    <property type="term" value="F:D-glucose:sodium symporter activity"/>
    <property type="evidence" value="ECO:0007669"/>
    <property type="project" value="TreeGrafter"/>
</dbReference>
<name>K1Q8C7_MAGGI</name>
<protein>
    <submittedName>
        <fullName evidence="1">Sodium/glucose cotransporter 4</fullName>
    </submittedName>
</protein>
<accession>K1Q8C7</accession>
<dbReference type="PANTHER" id="PTHR11819:SF195">
    <property type="entry name" value="SODIUM_GLUCOSE COTRANSPORTER 4"/>
    <property type="match status" value="1"/>
</dbReference>
<reference evidence="1" key="1">
    <citation type="journal article" date="2012" name="Nature">
        <title>The oyster genome reveals stress adaptation and complexity of shell formation.</title>
        <authorList>
            <person name="Zhang G."/>
            <person name="Fang X."/>
            <person name="Guo X."/>
            <person name="Li L."/>
            <person name="Luo R."/>
            <person name="Xu F."/>
            <person name="Yang P."/>
            <person name="Zhang L."/>
            <person name="Wang X."/>
            <person name="Qi H."/>
            <person name="Xiong Z."/>
            <person name="Que H."/>
            <person name="Xie Y."/>
            <person name="Holland P.W."/>
            <person name="Paps J."/>
            <person name="Zhu Y."/>
            <person name="Wu F."/>
            <person name="Chen Y."/>
            <person name="Wang J."/>
            <person name="Peng C."/>
            <person name="Meng J."/>
            <person name="Yang L."/>
            <person name="Liu J."/>
            <person name="Wen B."/>
            <person name="Zhang N."/>
            <person name="Huang Z."/>
            <person name="Zhu Q."/>
            <person name="Feng Y."/>
            <person name="Mount A."/>
            <person name="Hedgecock D."/>
            <person name="Xu Z."/>
            <person name="Liu Y."/>
            <person name="Domazet-Loso T."/>
            <person name="Du Y."/>
            <person name="Sun X."/>
            <person name="Zhang S."/>
            <person name="Liu B."/>
            <person name="Cheng P."/>
            <person name="Jiang X."/>
            <person name="Li J."/>
            <person name="Fan D."/>
            <person name="Wang W."/>
            <person name="Fu W."/>
            <person name="Wang T."/>
            <person name="Wang B."/>
            <person name="Zhang J."/>
            <person name="Peng Z."/>
            <person name="Li Y."/>
            <person name="Li N."/>
            <person name="Wang J."/>
            <person name="Chen M."/>
            <person name="He Y."/>
            <person name="Tan F."/>
            <person name="Song X."/>
            <person name="Zheng Q."/>
            <person name="Huang R."/>
            <person name="Yang H."/>
            <person name="Du X."/>
            <person name="Chen L."/>
            <person name="Yang M."/>
            <person name="Gaffney P.M."/>
            <person name="Wang S."/>
            <person name="Luo L."/>
            <person name="She Z."/>
            <person name="Ming Y."/>
            <person name="Huang W."/>
            <person name="Zhang S."/>
            <person name="Huang B."/>
            <person name="Zhang Y."/>
            <person name="Qu T."/>
            <person name="Ni P."/>
            <person name="Miao G."/>
            <person name="Wang J."/>
            <person name="Wang Q."/>
            <person name="Steinberg C.E."/>
            <person name="Wang H."/>
            <person name="Li N."/>
            <person name="Qian L."/>
            <person name="Zhang G."/>
            <person name="Li Y."/>
            <person name="Yang H."/>
            <person name="Liu X."/>
            <person name="Wang J."/>
            <person name="Yin Y."/>
            <person name="Wang J."/>
        </authorList>
    </citation>
    <scope>NUCLEOTIDE SEQUENCE [LARGE SCALE GENOMIC DNA]</scope>
    <source>
        <strain evidence="1">05x7-T-G4-1.051#20</strain>
    </source>
</reference>
<evidence type="ECO:0000313" key="1">
    <source>
        <dbReference type="EMBL" id="EKC27589.1"/>
    </source>
</evidence>
<dbReference type="PANTHER" id="PTHR11819">
    <property type="entry name" value="SOLUTE CARRIER FAMILY 5"/>
    <property type="match status" value="1"/>
</dbReference>
<sequence length="74" mass="7588">MFPFSSSDTVGCADPDVCMSVCGSESGCSNIAYPTLVINLMPAGKMGRTGNAFCAGSCGCQYCLDPRHTGLPGE</sequence>
<dbReference type="InParanoid" id="K1Q8C7"/>
<dbReference type="AlphaFoldDB" id="K1Q8C7"/>
<dbReference type="EMBL" id="JH816009">
    <property type="protein sequence ID" value="EKC27589.1"/>
    <property type="molecule type" value="Genomic_DNA"/>
</dbReference>
<dbReference type="GO" id="GO:0005886">
    <property type="term" value="C:plasma membrane"/>
    <property type="evidence" value="ECO:0007669"/>
    <property type="project" value="TreeGrafter"/>
</dbReference>